<dbReference type="EMBL" id="CP031194">
    <property type="protein sequence ID" value="AXG82647.1"/>
    <property type="molecule type" value="Genomic_DNA"/>
</dbReference>
<dbReference type="KEGG" id="spad:DVK44_16655"/>
<organism evidence="2 3">
    <name type="scientific">Streptomyces paludis</name>
    <dbReference type="NCBI Taxonomy" id="2282738"/>
    <lineage>
        <taxon>Bacteria</taxon>
        <taxon>Bacillati</taxon>
        <taxon>Actinomycetota</taxon>
        <taxon>Actinomycetes</taxon>
        <taxon>Kitasatosporales</taxon>
        <taxon>Streptomycetaceae</taxon>
        <taxon>Streptomyces</taxon>
    </lineage>
</organism>
<dbReference type="Pfam" id="PF04149">
    <property type="entry name" value="DUF397"/>
    <property type="match status" value="1"/>
</dbReference>
<protein>
    <submittedName>
        <fullName evidence="2">DUF397 domain-containing protein</fullName>
    </submittedName>
</protein>
<dbReference type="Proteomes" id="UP000253868">
    <property type="component" value="Chromosome"/>
</dbReference>
<dbReference type="OrthoDB" id="4570646at2"/>
<name>A0A345I123_9ACTN</name>
<evidence type="ECO:0000259" key="1">
    <source>
        <dbReference type="Pfam" id="PF04149"/>
    </source>
</evidence>
<reference evidence="3" key="1">
    <citation type="submission" date="2018-07" db="EMBL/GenBank/DDBJ databases">
        <authorList>
            <person name="Zhao J."/>
        </authorList>
    </citation>
    <scope>NUCLEOTIDE SEQUENCE [LARGE SCALE GENOMIC DNA]</scope>
    <source>
        <strain evidence="3">GSSD-12</strain>
    </source>
</reference>
<dbReference type="AlphaFoldDB" id="A0A345I123"/>
<dbReference type="InterPro" id="IPR007278">
    <property type="entry name" value="DUF397"/>
</dbReference>
<keyword evidence="3" id="KW-1185">Reference proteome</keyword>
<gene>
    <name evidence="2" type="ORF">DVK44_16655</name>
</gene>
<accession>A0A345I123</accession>
<evidence type="ECO:0000313" key="3">
    <source>
        <dbReference type="Proteomes" id="UP000253868"/>
    </source>
</evidence>
<feature type="domain" description="DUF397" evidence="1">
    <location>
        <begin position="14"/>
        <end position="64"/>
    </location>
</feature>
<sequence>MNTHPAASAEAAIWFKSSYSNATGGSCVEVADLTAAVGIRDSKDTSRTPVVVPMAAWAAFVDLVAAD</sequence>
<proteinExistence type="predicted"/>
<evidence type="ECO:0000313" key="2">
    <source>
        <dbReference type="EMBL" id="AXG82647.1"/>
    </source>
</evidence>